<evidence type="ECO:0000259" key="7">
    <source>
        <dbReference type="Pfam" id="PF06738"/>
    </source>
</evidence>
<keyword evidence="4 6" id="KW-0472">Membrane</keyword>
<dbReference type="PANTHER" id="PTHR31082:SF4">
    <property type="entry name" value="PHEROMONE-REGULATED MEMBRANE PROTEIN 10"/>
    <property type="match status" value="1"/>
</dbReference>
<organism evidence="9 10">
    <name type="scientific">Hesseltinella vesiculosa</name>
    <dbReference type="NCBI Taxonomy" id="101127"/>
    <lineage>
        <taxon>Eukaryota</taxon>
        <taxon>Fungi</taxon>
        <taxon>Fungi incertae sedis</taxon>
        <taxon>Mucoromycota</taxon>
        <taxon>Mucoromycotina</taxon>
        <taxon>Mucoromycetes</taxon>
        <taxon>Mucorales</taxon>
        <taxon>Cunninghamellaceae</taxon>
        <taxon>Hesseltinella</taxon>
    </lineage>
</organism>
<dbReference type="Pfam" id="PF06738">
    <property type="entry name" value="ThrE"/>
    <property type="match status" value="1"/>
</dbReference>
<keyword evidence="3 6" id="KW-1133">Transmembrane helix</keyword>
<evidence type="ECO:0000256" key="2">
    <source>
        <dbReference type="ARBA" id="ARBA00022692"/>
    </source>
</evidence>
<dbReference type="InterPro" id="IPR051361">
    <property type="entry name" value="ThrE/Ser_Exporter"/>
</dbReference>
<feature type="transmembrane region" description="Helical" evidence="6">
    <location>
        <begin position="386"/>
        <end position="410"/>
    </location>
</feature>
<name>A0A1X2GJQ0_9FUNG</name>
<feature type="transmembrane region" description="Helical" evidence="6">
    <location>
        <begin position="310"/>
        <end position="329"/>
    </location>
</feature>
<feature type="transmembrane region" description="Helical" evidence="6">
    <location>
        <begin position="230"/>
        <end position="248"/>
    </location>
</feature>
<feature type="transmembrane region" description="Helical" evidence="6">
    <location>
        <begin position="184"/>
        <end position="200"/>
    </location>
</feature>
<feature type="transmembrane region" description="Helical" evidence="6">
    <location>
        <begin position="268"/>
        <end position="289"/>
    </location>
</feature>
<dbReference type="OrthoDB" id="413008at2759"/>
<feature type="domain" description="Threonine/serine exporter-like N-terminal" evidence="7">
    <location>
        <begin position="118"/>
        <end position="288"/>
    </location>
</feature>
<evidence type="ECO:0008006" key="11">
    <source>
        <dbReference type="Google" id="ProtNLM"/>
    </source>
</evidence>
<keyword evidence="10" id="KW-1185">Reference proteome</keyword>
<dbReference type="InterPro" id="IPR024528">
    <property type="entry name" value="ThrE_2"/>
</dbReference>
<sequence>MATAGTLLLACGSPSHRTEMGLTLLAEKLALKHLIFTFTPEAVQIGSNSGRQAAKCTKFKQEKKSLEKPGRQRLHQDIAEEETMDKFDGLDADDDLDKRLGDNDVFPPLLLKTGVWPDTTRLSKIAKTLNAFLKDKQSFDTTLQQLRDIQTQPASVNPYTLFASFTLLAFSSSLILFNGTWLDGTIAACLGGIMGVLIILALDLPVYARVFDISACALVSFLGRVLSRYCCYNATVIPAIVILLPGYNMTLSVMELTEKQVVSGTIRLAYAIFYTFMLGYGLHIGSSLYNAIDPSSELAGHCPTDSGVPTWTYVPMFPLLSISIGLSFGANWRQWFSQTICAGLGFTTTFFLQPLMQEAAVLNTLATFVVGLYCHLTLRYFGEQPLAPLCVGITLLLPGSLGVKGAYAFLNQKDTDQASFAFNMLNVALGLSVGLFASAMVVYPWGKPKSLSISM</sequence>
<evidence type="ECO:0000259" key="8">
    <source>
        <dbReference type="Pfam" id="PF12821"/>
    </source>
</evidence>
<dbReference type="EMBL" id="MCGT01000012">
    <property type="protein sequence ID" value="ORX55202.1"/>
    <property type="molecule type" value="Genomic_DNA"/>
</dbReference>
<evidence type="ECO:0000256" key="6">
    <source>
        <dbReference type="SAM" id="Phobius"/>
    </source>
</evidence>
<dbReference type="InterPro" id="IPR010619">
    <property type="entry name" value="ThrE-like_N"/>
</dbReference>
<evidence type="ECO:0000256" key="1">
    <source>
        <dbReference type="ARBA" id="ARBA00004141"/>
    </source>
</evidence>
<comment type="similarity">
    <text evidence="5">Belongs to the ThrE exporter (TC 2.A.79) family.</text>
</comment>
<feature type="domain" description="Threonine/Serine exporter ThrE" evidence="8">
    <location>
        <begin position="320"/>
        <end position="440"/>
    </location>
</feature>
<dbReference type="STRING" id="101127.A0A1X2GJQ0"/>
<feature type="transmembrane region" description="Helical" evidence="6">
    <location>
        <begin position="359"/>
        <end position="380"/>
    </location>
</feature>
<dbReference type="GO" id="GO:0022857">
    <property type="term" value="F:transmembrane transporter activity"/>
    <property type="evidence" value="ECO:0007669"/>
    <property type="project" value="InterPro"/>
</dbReference>
<reference evidence="9 10" key="1">
    <citation type="submission" date="2016-07" db="EMBL/GenBank/DDBJ databases">
        <title>Pervasive Adenine N6-methylation of Active Genes in Fungi.</title>
        <authorList>
            <consortium name="DOE Joint Genome Institute"/>
            <person name="Mondo S.J."/>
            <person name="Dannebaum R.O."/>
            <person name="Kuo R.C."/>
            <person name="Labutti K."/>
            <person name="Haridas S."/>
            <person name="Kuo A."/>
            <person name="Salamov A."/>
            <person name="Ahrendt S.R."/>
            <person name="Lipzen A."/>
            <person name="Sullivan W."/>
            <person name="Andreopoulos W.B."/>
            <person name="Clum A."/>
            <person name="Lindquist E."/>
            <person name="Daum C."/>
            <person name="Ramamoorthy G.K."/>
            <person name="Gryganskyi A."/>
            <person name="Culley D."/>
            <person name="Magnuson J.K."/>
            <person name="James T.Y."/>
            <person name="O'Malley M.A."/>
            <person name="Stajich J.E."/>
            <person name="Spatafora J.W."/>
            <person name="Visel A."/>
            <person name="Grigoriev I.V."/>
        </authorList>
    </citation>
    <scope>NUCLEOTIDE SEQUENCE [LARGE SCALE GENOMIC DNA]</scope>
    <source>
        <strain evidence="9 10">NRRL 3301</strain>
    </source>
</reference>
<dbReference type="AlphaFoldDB" id="A0A1X2GJQ0"/>
<evidence type="ECO:0000256" key="3">
    <source>
        <dbReference type="ARBA" id="ARBA00022989"/>
    </source>
</evidence>
<evidence type="ECO:0000313" key="9">
    <source>
        <dbReference type="EMBL" id="ORX55202.1"/>
    </source>
</evidence>
<comment type="subcellular location">
    <subcellularLocation>
        <location evidence="1">Membrane</location>
        <topology evidence="1">Multi-pass membrane protein</topology>
    </subcellularLocation>
</comment>
<feature type="transmembrane region" description="Helical" evidence="6">
    <location>
        <begin position="422"/>
        <end position="445"/>
    </location>
</feature>
<evidence type="ECO:0000256" key="4">
    <source>
        <dbReference type="ARBA" id="ARBA00023136"/>
    </source>
</evidence>
<gene>
    <name evidence="9" type="ORF">DM01DRAFT_1407209</name>
</gene>
<comment type="caution">
    <text evidence="9">The sequence shown here is derived from an EMBL/GenBank/DDBJ whole genome shotgun (WGS) entry which is preliminary data.</text>
</comment>
<accession>A0A1X2GJQ0</accession>
<dbReference type="Proteomes" id="UP000242146">
    <property type="component" value="Unassembled WGS sequence"/>
</dbReference>
<evidence type="ECO:0000313" key="10">
    <source>
        <dbReference type="Proteomes" id="UP000242146"/>
    </source>
</evidence>
<protein>
    <recommendedName>
        <fullName evidence="11">DUF1212-domain-containing protein</fullName>
    </recommendedName>
</protein>
<dbReference type="Pfam" id="PF12821">
    <property type="entry name" value="ThrE_2"/>
    <property type="match status" value="1"/>
</dbReference>
<feature type="transmembrane region" description="Helical" evidence="6">
    <location>
        <begin position="159"/>
        <end position="177"/>
    </location>
</feature>
<dbReference type="PANTHER" id="PTHR31082">
    <property type="entry name" value="PHEROMONE-REGULATED MEMBRANE PROTEIN 10"/>
    <property type="match status" value="1"/>
</dbReference>
<evidence type="ECO:0000256" key="5">
    <source>
        <dbReference type="ARBA" id="ARBA00034125"/>
    </source>
</evidence>
<dbReference type="GO" id="GO:0016020">
    <property type="term" value="C:membrane"/>
    <property type="evidence" value="ECO:0007669"/>
    <property type="project" value="UniProtKB-SubCell"/>
</dbReference>
<keyword evidence="2 6" id="KW-0812">Transmembrane</keyword>
<proteinExistence type="inferred from homology"/>